<dbReference type="SFLD" id="SFLDS00029">
    <property type="entry name" value="Radical_SAM"/>
    <property type="match status" value="1"/>
</dbReference>
<keyword evidence="1 6" id="KW-0004">4Fe-4S</keyword>
<dbReference type="SFLD" id="SFLDF00343">
    <property type="entry name" value="aminofutalosine_synthase_(mqnE"/>
    <property type="match status" value="1"/>
</dbReference>
<keyword evidence="2 6" id="KW-0949">S-adenosyl-L-methionine</keyword>
<evidence type="ECO:0000259" key="9">
    <source>
        <dbReference type="PROSITE" id="PS51918"/>
    </source>
</evidence>
<sequence>MELVVRDPALEPIVGKVLRGERLTWEDGLVLMRTPDILTLGQLADVVNRRKNGPYVYFIENLHLYHTNVCEARCAFCAFRRDPEEEGAFTYTPEELVAYARSRITPTTREFHMTGGHNPHVPFSYYVEVIRALKENFPHITIKAYTAAEIVFFARLSGRTVEDVLRELRDAGLDTMPGGGAEILSERYRRIMSPDKASVGEWLHVHRTAHRMGMKTHATMLYGSVETLEERLEHMRLIRELQDETGGFLAFIPLAVQPYRKDAPLTKRTSAYDDLRMIAVSRLFVDNVPHIKAYWINIGFQLAQLALTFGASDLHGTLVEERISHAAGALTEAGITREELIWLIRGAGRIPVERDTFYNPVVVYEKEESRPGGRR</sequence>
<reference evidence="10 11" key="1">
    <citation type="submission" date="2017-08" db="EMBL/GenBank/DDBJ databases">
        <title>Burning lignite coal seam in the remote Altai Mountains harbors a hydrogen-driven thermophilic microbial community.</title>
        <authorList>
            <person name="Kadnikov V.V."/>
            <person name="Mardanov A.V."/>
            <person name="Ivasenko D."/>
            <person name="Beletsky A.V."/>
            <person name="Karnachuk O.V."/>
            <person name="Ravin N.V."/>
        </authorList>
    </citation>
    <scope>NUCLEOTIDE SEQUENCE [LARGE SCALE GENOMIC DNA]</scope>
    <source>
        <strain evidence="10">AL31</strain>
    </source>
</reference>
<protein>
    <recommendedName>
        <fullName evidence="6">Aminodeoxyfutalosine synthase</fullName>
        <shortName evidence="6">AFL synthase</shortName>
        <shortName evidence="6">Aminofutalosine synthase</shortName>
        <ecNumber evidence="6">2.5.1.120</ecNumber>
    </recommendedName>
    <alternativeName>
        <fullName evidence="6">Menaquinone biosynthetic enzyme MqnE</fullName>
    </alternativeName>
</protein>
<feature type="binding site" evidence="6 7">
    <location>
        <position position="77"/>
    </location>
    <ligand>
        <name>[4Fe-4S] cluster</name>
        <dbReference type="ChEBI" id="CHEBI:49883"/>
        <note>4Fe-4S-S-AdoMet</note>
    </ligand>
</feature>
<proteinExistence type="inferred from homology"/>
<accession>A0A2T5GAJ3</accession>
<dbReference type="NCBIfam" id="TIGR03700">
    <property type="entry name" value="mena_SCO4494"/>
    <property type="match status" value="1"/>
</dbReference>
<dbReference type="Pfam" id="PF04055">
    <property type="entry name" value="Radical_SAM"/>
    <property type="match status" value="1"/>
</dbReference>
<dbReference type="InterPro" id="IPR034405">
    <property type="entry name" value="F420"/>
</dbReference>
<comment type="catalytic activity">
    <reaction evidence="6">
        <text>3-[(1-carboxyvinyl)-oxy]benzoate + S-adenosyl-L-methionine + H2O = 6-amino-6-deoxyfutalosine + hydrogencarbonate + L-methionine + H(+)</text>
        <dbReference type="Rhea" id="RHEA:33075"/>
        <dbReference type="ChEBI" id="CHEBI:15377"/>
        <dbReference type="ChEBI" id="CHEBI:15378"/>
        <dbReference type="ChEBI" id="CHEBI:17544"/>
        <dbReference type="ChEBI" id="CHEBI:57844"/>
        <dbReference type="ChEBI" id="CHEBI:59789"/>
        <dbReference type="ChEBI" id="CHEBI:64286"/>
        <dbReference type="ChEBI" id="CHEBI:76981"/>
        <dbReference type="EC" id="2.5.1.120"/>
    </reaction>
</comment>
<evidence type="ECO:0000256" key="7">
    <source>
        <dbReference type="PIRSR" id="PIRSR004762-1"/>
    </source>
</evidence>
<dbReference type="InterPro" id="IPR013785">
    <property type="entry name" value="Aldolase_TIM"/>
</dbReference>
<dbReference type="SUPFAM" id="SSF102114">
    <property type="entry name" value="Radical SAM enzymes"/>
    <property type="match status" value="1"/>
</dbReference>
<dbReference type="NCBIfam" id="TIGR00423">
    <property type="entry name" value="CofH family radical SAM protein"/>
    <property type="match status" value="1"/>
</dbReference>
<comment type="function">
    <text evidence="6">Radical SAM enzyme that catalyzes the addition of the adenosyl radical to the double bond of 3-[(1-carboxyvinyl)oxy]benzoate, leading to aminodeoxyfutalosine (AFL), a key intermediate in the formation of menaquinone (MK, vitamin K2) from chorismate.</text>
</comment>
<dbReference type="PROSITE" id="PS51918">
    <property type="entry name" value="RADICAL_SAM"/>
    <property type="match status" value="1"/>
</dbReference>
<keyword evidence="5 6" id="KW-0411">Iron-sulfur</keyword>
<dbReference type="Proteomes" id="UP000244016">
    <property type="component" value="Unassembled WGS sequence"/>
</dbReference>
<dbReference type="PANTHER" id="PTHR43076:SF7">
    <property type="entry name" value="AMINODEOXYFUTALOSINE SYNTHASE"/>
    <property type="match status" value="1"/>
</dbReference>
<gene>
    <name evidence="6" type="primary">mqnE</name>
    <name evidence="10" type="ORF">BLITH_0289</name>
</gene>
<evidence type="ECO:0000256" key="3">
    <source>
        <dbReference type="ARBA" id="ARBA00022723"/>
    </source>
</evidence>
<dbReference type="SFLD" id="SFLDG01389">
    <property type="entry name" value="menaquinone_synthsis_involved"/>
    <property type="match status" value="1"/>
</dbReference>
<evidence type="ECO:0000256" key="5">
    <source>
        <dbReference type="ARBA" id="ARBA00023014"/>
    </source>
</evidence>
<dbReference type="EC" id="2.5.1.120" evidence="6"/>
<comment type="caution">
    <text evidence="10">The sequence shown here is derived from an EMBL/GenBank/DDBJ whole genome shotgun (WGS) entry which is preliminary data.</text>
</comment>
<dbReference type="AlphaFoldDB" id="A0A2T5GAJ3"/>
<dbReference type="SFLD" id="SFLDG01082">
    <property type="entry name" value="B12-binding_domain_containing"/>
    <property type="match status" value="1"/>
</dbReference>
<evidence type="ECO:0000256" key="6">
    <source>
        <dbReference type="HAMAP-Rule" id="MF_00993"/>
    </source>
</evidence>
<comment type="pathway">
    <text evidence="6">Quinol/quinone metabolism; menaquinone biosynthesis.</text>
</comment>
<dbReference type="InterPro" id="IPR058240">
    <property type="entry name" value="rSAM_sf"/>
</dbReference>
<dbReference type="SFLD" id="SFLDG01064">
    <property type="entry name" value="F420__menaquinone_cofactor_bio"/>
    <property type="match status" value="1"/>
</dbReference>
<keyword evidence="3 6" id="KW-0479">Metal-binding</keyword>
<dbReference type="InterPro" id="IPR020050">
    <property type="entry name" value="FO_synthase_su2"/>
</dbReference>
<evidence type="ECO:0000256" key="8">
    <source>
        <dbReference type="PIRSR" id="PIRSR004762-2"/>
    </source>
</evidence>
<dbReference type="InterPro" id="IPR045567">
    <property type="entry name" value="CofH/MnqC-like_C"/>
</dbReference>
<keyword evidence="6" id="KW-0474">Menaquinone biosynthesis</keyword>
<name>A0A2T5GAJ3_9BACL</name>
<dbReference type="GO" id="GO:0009234">
    <property type="term" value="P:menaquinone biosynthetic process"/>
    <property type="evidence" value="ECO:0007669"/>
    <property type="project" value="UniProtKB-UniRule"/>
</dbReference>
<dbReference type="UniPathway" id="UPA00079"/>
<feature type="binding site" evidence="8">
    <location>
        <position position="182"/>
    </location>
    <ligand>
        <name>S-adenosyl-L-methionine</name>
        <dbReference type="ChEBI" id="CHEBI:59789"/>
    </ligand>
</feature>
<comment type="similarity">
    <text evidence="6">Belongs to the radical SAM superfamily. MqnE family.</text>
</comment>
<feature type="binding site" evidence="8">
    <location>
        <position position="76"/>
    </location>
    <ligand>
        <name>S-adenosyl-L-methionine</name>
        <dbReference type="ChEBI" id="CHEBI:59789"/>
    </ligand>
</feature>
<keyword evidence="6" id="KW-0808">Transferase</keyword>
<evidence type="ECO:0000256" key="4">
    <source>
        <dbReference type="ARBA" id="ARBA00023004"/>
    </source>
</evidence>
<dbReference type="GO" id="GO:0005506">
    <property type="term" value="F:iron ion binding"/>
    <property type="evidence" value="ECO:0007669"/>
    <property type="project" value="UniProtKB-UniRule"/>
</dbReference>
<dbReference type="HAMAP" id="MF_00993">
    <property type="entry name" value="MqnE"/>
    <property type="match status" value="1"/>
</dbReference>
<dbReference type="EMBL" id="PEBW01000001">
    <property type="protein sequence ID" value="PTQ53209.1"/>
    <property type="molecule type" value="Genomic_DNA"/>
</dbReference>
<dbReference type="SMART" id="SM00729">
    <property type="entry name" value="Elp3"/>
    <property type="match status" value="1"/>
</dbReference>
<evidence type="ECO:0000256" key="2">
    <source>
        <dbReference type="ARBA" id="ARBA00022691"/>
    </source>
</evidence>
<dbReference type="InterPro" id="IPR007197">
    <property type="entry name" value="rSAM"/>
</dbReference>
<evidence type="ECO:0000313" key="10">
    <source>
        <dbReference type="EMBL" id="PTQ53209.1"/>
    </source>
</evidence>
<evidence type="ECO:0000313" key="11">
    <source>
        <dbReference type="Proteomes" id="UP000244016"/>
    </source>
</evidence>
<dbReference type="InterPro" id="IPR022432">
    <property type="entry name" value="MqnE"/>
</dbReference>
<comment type="cofactor">
    <cofactor evidence="6 7">
        <name>[4Fe-4S] cluster</name>
        <dbReference type="ChEBI" id="CHEBI:49883"/>
    </cofactor>
    <text evidence="6 7">Binds 1 [4Fe-4S] cluster. The cluster is coordinated with 3 cysteines and an exchangeable S-adenosyl-L-methionine.</text>
</comment>
<dbReference type="PANTHER" id="PTHR43076">
    <property type="entry name" value="FO SYNTHASE (COFH)"/>
    <property type="match status" value="1"/>
</dbReference>
<dbReference type="GO" id="GO:0051539">
    <property type="term" value="F:4 iron, 4 sulfur cluster binding"/>
    <property type="evidence" value="ECO:0007669"/>
    <property type="project" value="UniProtKB-KW"/>
</dbReference>
<dbReference type="GO" id="GO:0044689">
    <property type="term" value="F:7,8-didemethyl-8-hydroxy-5-deazariboflavin synthase activity"/>
    <property type="evidence" value="ECO:0007669"/>
    <property type="project" value="TreeGrafter"/>
</dbReference>
<dbReference type="GO" id="GO:0102573">
    <property type="term" value="F:aminodeoxyfutalosine synthase activity"/>
    <property type="evidence" value="ECO:0007669"/>
    <property type="project" value="UniProtKB-EC"/>
</dbReference>
<feature type="binding site" evidence="6 7">
    <location>
        <position position="70"/>
    </location>
    <ligand>
        <name>[4Fe-4S] cluster</name>
        <dbReference type="ChEBI" id="CHEBI:49883"/>
        <note>4Fe-4S-S-AdoMet</note>
    </ligand>
</feature>
<dbReference type="Gene3D" id="3.20.20.70">
    <property type="entry name" value="Aldolase class I"/>
    <property type="match status" value="1"/>
</dbReference>
<dbReference type="CDD" id="cd01335">
    <property type="entry name" value="Radical_SAM"/>
    <property type="match status" value="1"/>
</dbReference>
<organism evidence="10 11">
    <name type="scientific">Brockia lithotrophica</name>
    <dbReference type="NCBI Taxonomy" id="933949"/>
    <lineage>
        <taxon>Bacteria</taxon>
        <taxon>Bacillati</taxon>
        <taxon>Bacillota</taxon>
        <taxon>Bacilli</taxon>
        <taxon>Bacillales</taxon>
        <taxon>Bacillales Family X. Incertae Sedis</taxon>
        <taxon>Brockia</taxon>
    </lineage>
</organism>
<dbReference type="InterPro" id="IPR006638">
    <property type="entry name" value="Elp3/MiaA/NifB-like_rSAM"/>
</dbReference>
<dbReference type="Pfam" id="PF19288">
    <property type="entry name" value="CofH_C"/>
    <property type="match status" value="1"/>
</dbReference>
<evidence type="ECO:0000256" key="1">
    <source>
        <dbReference type="ARBA" id="ARBA00022485"/>
    </source>
</evidence>
<dbReference type="PIRSF" id="PIRSF004762">
    <property type="entry name" value="CHP00423"/>
    <property type="match status" value="1"/>
</dbReference>
<feature type="binding site" evidence="6 7">
    <location>
        <position position="74"/>
    </location>
    <ligand>
        <name>[4Fe-4S] cluster</name>
        <dbReference type="ChEBI" id="CHEBI:49883"/>
        <note>4Fe-4S-S-AdoMet</note>
    </ligand>
</feature>
<dbReference type="SFLD" id="SFLDF00342">
    <property type="entry name" value="cyclic_dehypoxanthine_futalosi"/>
    <property type="match status" value="1"/>
</dbReference>
<feature type="domain" description="Radical SAM core" evidence="9">
    <location>
        <begin position="56"/>
        <end position="287"/>
    </location>
</feature>
<keyword evidence="4 6" id="KW-0408">Iron</keyword>